<dbReference type="EMBL" id="SKBN01000021">
    <property type="protein sequence ID" value="TGJ86859.1"/>
    <property type="molecule type" value="Genomic_DNA"/>
</dbReference>
<feature type="domain" description="Acyclic terpene utilisation N-terminal" evidence="1">
    <location>
        <begin position="20"/>
        <end position="480"/>
    </location>
</feature>
<dbReference type="Proteomes" id="UP000297716">
    <property type="component" value="Unassembled WGS sequence"/>
</dbReference>
<dbReference type="PANTHER" id="PTHR47585">
    <property type="match status" value="1"/>
</dbReference>
<dbReference type="InterPro" id="IPR056362">
    <property type="entry name" value="AtuA-like_ferredoxin_dom"/>
</dbReference>
<gene>
    <name evidence="3" type="ORF">E0Z10_g1860</name>
</gene>
<dbReference type="AlphaFoldDB" id="A0A4Z0YR77"/>
<comment type="caution">
    <text evidence="3">The sequence shown here is derived from an EMBL/GenBank/DDBJ whole genome shotgun (WGS) entry which is preliminary data.</text>
</comment>
<name>A0A4Z0YR77_9PEZI</name>
<accession>A0A4Z0YR77</accession>
<dbReference type="InterPro" id="IPR010839">
    <property type="entry name" value="AtuA_N"/>
</dbReference>
<dbReference type="Pfam" id="PF07287">
    <property type="entry name" value="AtuA"/>
    <property type="match status" value="1"/>
</dbReference>
<reference evidence="3 4" key="1">
    <citation type="submission" date="2019-03" db="EMBL/GenBank/DDBJ databases">
        <title>Draft genome sequence of Xylaria hypoxylon DSM 108379, a ubiquitous saprotrophic-parasitic fungi on hardwood.</title>
        <authorList>
            <person name="Buettner E."/>
            <person name="Leonhardt S."/>
            <person name="Gebauer A.M."/>
            <person name="Liers C."/>
            <person name="Hofrichter M."/>
            <person name="Kellner H."/>
        </authorList>
    </citation>
    <scope>NUCLEOTIDE SEQUENCE [LARGE SCALE GENOMIC DNA]</scope>
    <source>
        <strain evidence="3 4">DSM 108379</strain>
    </source>
</reference>
<protein>
    <submittedName>
        <fullName evidence="3">Uncharacterized protein</fullName>
    </submittedName>
</protein>
<evidence type="ECO:0000313" key="4">
    <source>
        <dbReference type="Proteomes" id="UP000297716"/>
    </source>
</evidence>
<organism evidence="3 4">
    <name type="scientific">Xylaria hypoxylon</name>
    <dbReference type="NCBI Taxonomy" id="37992"/>
    <lineage>
        <taxon>Eukaryota</taxon>
        <taxon>Fungi</taxon>
        <taxon>Dikarya</taxon>
        <taxon>Ascomycota</taxon>
        <taxon>Pezizomycotina</taxon>
        <taxon>Sordariomycetes</taxon>
        <taxon>Xylariomycetidae</taxon>
        <taxon>Xylariales</taxon>
        <taxon>Xylariaceae</taxon>
        <taxon>Xylaria</taxon>
    </lineage>
</organism>
<proteinExistence type="predicted"/>
<evidence type="ECO:0000313" key="3">
    <source>
        <dbReference type="EMBL" id="TGJ86859.1"/>
    </source>
</evidence>
<dbReference type="Pfam" id="PF23544">
    <property type="entry name" value="AtuA_ferredoxin"/>
    <property type="match status" value="1"/>
</dbReference>
<dbReference type="PANTHER" id="PTHR47585:SF1">
    <property type="entry name" value="DUF1446 DOMAIN-CONTAINING PROTEIN"/>
    <property type="match status" value="1"/>
</dbReference>
<evidence type="ECO:0000259" key="1">
    <source>
        <dbReference type="Pfam" id="PF07287"/>
    </source>
</evidence>
<dbReference type="OrthoDB" id="10265871at2759"/>
<evidence type="ECO:0000259" key="2">
    <source>
        <dbReference type="Pfam" id="PF23544"/>
    </source>
</evidence>
<sequence>MTSNDANQGESQRGRRPAIIANCSGSMGDSGYQMLRQMTQGDVDYVTGDYLAELNMSQNAEAFAAGKHPGYEPTAWDGLQQSMETIASKHIKVVINGGALNPIGLARKCQDLIREKGYNIKVAAVVGDDIIDQVRRDLGLENNSDGGAAIQKLHYLDSRKSHVREPKNLHAYTDPKLHPLVSAHAYLGSRGIYEALCKGADIVVCGRVADAAPVVGAARHWFGWADTDYNQLAGSLIAGHLIECSAYVTGANVAGFEKIQPVEQLLDLPFGICHVDSDGSCVITKHQNTTGMVTEATVKSQLLYELQGSTYLNSDVKAYLDEVTVKEIGPDRVSVSGVRGGPPPATTKVAVAYKGGFQAQLLLNLGGYAWKEKHAFYEKQIRHGLEKHQLVEKFDTLEFQCVGTAAPNAGTMLASTTYLRVFSQAPTPEAIGGLLRVFVDNGMQHVSGAHGSTDFRCAMPIPYLSYFPAIYQQSRLQEKALIFGPDGEVALTLDAGHPPTYSSETENEAGVVAAKSVENGGTLDFGPTRAVPLGDIALGRSGDKGANVNLGLFVLDPECYSWFRAEMTVDRMKQLIGDDWREDSYSIERVEFPNLLAVHFVIYGLLGRGVSSTSSLDSLGKGFVDWIRSRECNVPEKFLTW</sequence>
<feature type="domain" description="AtuA-like ferredoxin-fold" evidence="2">
    <location>
        <begin position="531"/>
        <end position="630"/>
    </location>
</feature>
<keyword evidence="4" id="KW-1185">Reference proteome</keyword>